<dbReference type="Gene3D" id="3.40.630.10">
    <property type="entry name" value="Zn peptidases"/>
    <property type="match status" value="1"/>
</dbReference>
<dbReference type="InterPro" id="IPR001261">
    <property type="entry name" value="ArgE/DapE_CS"/>
</dbReference>
<dbReference type="Pfam" id="PF01546">
    <property type="entry name" value="Peptidase_M20"/>
    <property type="match status" value="1"/>
</dbReference>
<evidence type="ECO:0000256" key="5">
    <source>
        <dbReference type="ARBA" id="ARBA00022833"/>
    </source>
</evidence>
<evidence type="ECO:0000313" key="8">
    <source>
        <dbReference type="Proteomes" id="UP001428817"/>
    </source>
</evidence>
<dbReference type="InterPro" id="IPR036264">
    <property type="entry name" value="Bact_exopeptidase_dim_dom"/>
</dbReference>
<reference evidence="8" key="1">
    <citation type="journal article" date="2019" name="Int. J. Syst. Evol. Microbiol.">
        <title>The Global Catalogue of Microorganisms (GCM) 10K type strain sequencing project: providing services to taxonomists for standard genome sequencing and annotation.</title>
        <authorList>
            <consortium name="The Broad Institute Genomics Platform"/>
            <consortium name="The Broad Institute Genome Sequencing Center for Infectious Disease"/>
            <person name="Wu L."/>
            <person name="Ma J."/>
        </authorList>
    </citation>
    <scope>NUCLEOTIDE SEQUENCE [LARGE SCALE GENOMIC DNA]</scope>
    <source>
        <strain evidence="8">JCM 18303</strain>
    </source>
</reference>
<name>A0ABP9PJN5_9PSEU</name>
<dbReference type="PROSITE" id="PS00758">
    <property type="entry name" value="ARGE_DAPE_CPG2_1"/>
    <property type="match status" value="1"/>
</dbReference>
<dbReference type="Gene3D" id="3.30.70.360">
    <property type="match status" value="1"/>
</dbReference>
<evidence type="ECO:0000256" key="3">
    <source>
        <dbReference type="ARBA" id="ARBA00022723"/>
    </source>
</evidence>
<dbReference type="InterPro" id="IPR002933">
    <property type="entry name" value="Peptidase_M20"/>
</dbReference>
<dbReference type="NCBIfam" id="NF006596">
    <property type="entry name" value="PRK09133.1"/>
    <property type="match status" value="1"/>
</dbReference>
<feature type="domain" description="Peptidase M20 dimerisation" evidence="6">
    <location>
        <begin position="196"/>
        <end position="340"/>
    </location>
</feature>
<comment type="similarity">
    <text evidence="1">Belongs to the peptidase M20A family.</text>
</comment>
<dbReference type="PANTHER" id="PTHR45962:SF1">
    <property type="entry name" value="N-FATTY-ACYL-AMINO ACID SYNTHASE_HYDROLASE PM20D1"/>
    <property type="match status" value="1"/>
</dbReference>
<evidence type="ECO:0000256" key="4">
    <source>
        <dbReference type="ARBA" id="ARBA00022801"/>
    </source>
</evidence>
<accession>A0ABP9PJN5</accession>
<dbReference type="SUPFAM" id="SSF53187">
    <property type="entry name" value="Zn-dependent exopeptidases"/>
    <property type="match status" value="1"/>
</dbReference>
<dbReference type="PANTHER" id="PTHR45962">
    <property type="entry name" value="N-FATTY-ACYL-AMINO ACID SYNTHASE/HYDROLASE PM20D1"/>
    <property type="match status" value="1"/>
</dbReference>
<dbReference type="Proteomes" id="UP001428817">
    <property type="component" value="Unassembled WGS sequence"/>
</dbReference>
<keyword evidence="4" id="KW-0378">Hydrolase</keyword>
<protein>
    <submittedName>
        <fullName evidence="7">M20/M25/M40 family metallo-hydrolase</fullName>
    </submittedName>
</protein>
<dbReference type="InterPro" id="IPR011650">
    <property type="entry name" value="Peptidase_M20_dimer"/>
</dbReference>
<dbReference type="Gene3D" id="1.10.150.900">
    <property type="match status" value="1"/>
</dbReference>
<keyword evidence="2" id="KW-0645">Protease</keyword>
<comment type="caution">
    <text evidence="7">The sequence shown here is derived from an EMBL/GenBank/DDBJ whole genome shotgun (WGS) entry which is preliminary data.</text>
</comment>
<dbReference type="Pfam" id="PF07687">
    <property type="entry name" value="M20_dimer"/>
    <property type="match status" value="1"/>
</dbReference>
<evidence type="ECO:0000256" key="2">
    <source>
        <dbReference type="ARBA" id="ARBA00022670"/>
    </source>
</evidence>
<dbReference type="SUPFAM" id="SSF55031">
    <property type="entry name" value="Bacterial exopeptidase dimerisation domain"/>
    <property type="match status" value="1"/>
</dbReference>
<dbReference type="InterPro" id="IPR047177">
    <property type="entry name" value="Pept_M20A"/>
</dbReference>
<keyword evidence="8" id="KW-1185">Reference proteome</keyword>
<sequence>MGTDRPAFRSIYQELVETNTTASAGDCTLAAQRMADRLKKAGYPDDQLNVYVPPDHPKEGGLIATLPGTDPSQKAVLLLAHIDVVEAKAEDWGRDPFKLAEDAEYFTARGSNDDKAMAAIWVDSLVRYRVEGFQPKRTIKVALTCGEEGSHQLNGVQWLLANHRDWVDAAFAVNEGADGALDAQNNRVFLEIQAGEKVYQDFTLQVTDPGGHSSQPRPENAIQTLAAALGRISINAFPVALNDVTKAYFAQRADLTGGDLGAAMKALVANPGDAAAAGKLATDPLYNGTMRTTCVVTMLNAGHAPNALPQLAKANVNCRILPGTPGPEIQQALVNAINDPRVNVSPAEPFETAAPLPTLSDEILAPVRDVSGRLWPGVPLLPTMALGATDGRFLNAAGIPTYGLSGTFFKPGDNHDHGLNEHISVRSLYEARDFLYDVVKRYANP</sequence>
<evidence type="ECO:0000313" key="7">
    <source>
        <dbReference type="EMBL" id="GAA5146243.1"/>
    </source>
</evidence>
<gene>
    <name evidence="7" type="ORF">GCM10023321_05420</name>
</gene>
<organism evidence="7 8">
    <name type="scientific">Pseudonocardia eucalypti</name>
    <dbReference type="NCBI Taxonomy" id="648755"/>
    <lineage>
        <taxon>Bacteria</taxon>
        <taxon>Bacillati</taxon>
        <taxon>Actinomycetota</taxon>
        <taxon>Actinomycetes</taxon>
        <taxon>Pseudonocardiales</taxon>
        <taxon>Pseudonocardiaceae</taxon>
        <taxon>Pseudonocardia</taxon>
    </lineage>
</organism>
<evidence type="ECO:0000259" key="6">
    <source>
        <dbReference type="Pfam" id="PF07687"/>
    </source>
</evidence>
<dbReference type="PROSITE" id="PS00759">
    <property type="entry name" value="ARGE_DAPE_CPG2_2"/>
    <property type="match status" value="1"/>
</dbReference>
<keyword evidence="3" id="KW-0479">Metal-binding</keyword>
<keyword evidence="5" id="KW-0862">Zinc</keyword>
<evidence type="ECO:0000256" key="1">
    <source>
        <dbReference type="ARBA" id="ARBA00006247"/>
    </source>
</evidence>
<dbReference type="EMBL" id="BAABJP010000001">
    <property type="protein sequence ID" value="GAA5146243.1"/>
    <property type="molecule type" value="Genomic_DNA"/>
</dbReference>
<proteinExistence type="inferred from homology"/>